<dbReference type="WBParaSite" id="SMUV_0001064101-mRNA-1">
    <property type="protein sequence ID" value="SMUV_0001064101-mRNA-1"/>
    <property type="gene ID" value="SMUV_0001064101"/>
</dbReference>
<dbReference type="AlphaFoldDB" id="A0A0N5B049"/>
<evidence type="ECO:0000313" key="1">
    <source>
        <dbReference type="Proteomes" id="UP000046393"/>
    </source>
</evidence>
<keyword evidence="1" id="KW-1185">Reference proteome</keyword>
<evidence type="ECO:0000313" key="2">
    <source>
        <dbReference type="WBParaSite" id="SMUV_0001064101-mRNA-1"/>
    </source>
</evidence>
<dbReference type="Proteomes" id="UP000046393">
    <property type="component" value="Unplaced"/>
</dbReference>
<accession>A0A0N5B049</accession>
<organism evidence="1 2">
    <name type="scientific">Syphacia muris</name>
    <dbReference type="NCBI Taxonomy" id="451379"/>
    <lineage>
        <taxon>Eukaryota</taxon>
        <taxon>Metazoa</taxon>
        <taxon>Ecdysozoa</taxon>
        <taxon>Nematoda</taxon>
        <taxon>Chromadorea</taxon>
        <taxon>Rhabditida</taxon>
        <taxon>Spirurina</taxon>
        <taxon>Oxyuridomorpha</taxon>
        <taxon>Oxyuroidea</taxon>
        <taxon>Oxyuridae</taxon>
        <taxon>Syphacia</taxon>
    </lineage>
</organism>
<protein>
    <submittedName>
        <fullName evidence="2">Ovule protein</fullName>
    </submittedName>
</protein>
<proteinExistence type="predicted"/>
<reference evidence="2" key="1">
    <citation type="submission" date="2017-02" db="UniProtKB">
        <authorList>
            <consortium name="WormBaseParasite"/>
        </authorList>
    </citation>
    <scope>IDENTIFICATION</scope>
</reference>
<sequence length="83" mass="9477">MLRARICGFGIYPLTLDDLHLTEDVSMLVEVCSCKNCCICMICVLELRIYVMEMERKRDKTNYVKSDAELGARQHLESGFVVG</sequence>
<name>A0A0N5B049_9BILA</name>